<dbReference type="EMBL" id="NIOF01000012">
    <property type="protein sequence ID" value="OWQ85753.1"/>
    <property type="molecule type" value="Genomic_DNA"/>
</dbReference>
<gene>
    <name evidence="2" type="ORF">CDN99_21420</name>
</gene>
<evidence type="ECO:0000313" key="3">
    <source>
        <dbReference type="Proteomes" id="UP000197468"/>
    </source>
</evidence>
<comment type="caution">
    <text evidence="2">The sequence shown here is derived from an EMBL/GenBank/DDBJ whole genome shotgun (WGS) entry which is preliminary data.</text>
</comment>
<accession>A0A246IZI3</accession>
<dbReference type="OrthoDB" id="5985781at2"/>
<sequence length="145" mass="16334">MKALLAASVSLVPLMTPTGALAGDWPMVMGEYWEITGVHLKDGGAFTYAGFLATQWKADQEFAKSKGWIKSYTVLSNVYPRKGEPDLYLLVMTERLPSGPEGEKRGDEYLAWKKKTEAQMQKESGDRFEFREIGSSMLLQELKFK</sequence>
<feature type="chain" id="PRO_5012580228" description="NIPSNAP domain-containing protein" evidence="1">
    <location>
        <begin position="23"/>
        <end position="145"/>
    </location>
</feature>
<evidence type="ECO:0000256" key="1">
    <source>
        <dbReference type="SAM" id="SignalP"/>
    </source>
</evidence>
<keyword evidence="3" id="KW-1185">Reference proteome</keyword>
<evidence type="ECO:0000313" key="2">
    <source>
        <dbReference type="EMBL" id="OWQ85753.1"/>
    </source>
</evidence>
<dbReference type="Proteomes" id="UP000197468">
    <property type="component" value="Unassembled WGS sequence"/>
</dbReference>
<keyword evidence="1" id="KW-0732">Signal</keyword>
<feature type="signal peptide" evidence="1">
    <location>
        <begin position="1"/>
        <end position="22"/>
    </location>
</feature>
<organism evidence="2 3">
    <name type="scientific">Roseateles aquatilis</name>
    <dbReference type="NCBI Taxonomy" id="431061"/>
    <lineage>
        <taxon>Bacteria</taxon>
        <taxon>Pseudomonadati</taxon>
        <taxon>Pseudomonadota</taxon>
        <taxon>Betaproteobacteria</taxon>
        <taxon>Burkholderiales</taxon>
        <taxon>Sphaerotilaceae</taxon>
        <taxon>Roseateles</taxon>
    </lineage>
</organism>
<proteinExistence type="predicted"/>
<dbReference type="AlphaFoldDB" id="A0A246IZI3"/>
<protein>
    <recommendedName>
        <fullName evidence="4">NIPSNAP domain-containing protein</fullName>
    </recommendedName>
</protein>
<reference evidence="2 3" key="1">
    <citation type="journal article" date="2008" name="Int. J. Syst. Evol. Microbiol.">
        <title>Description of Roseateles aquatilis sp. nov. and Roseateles terrae sp. nov., in the class Betaproteobacteria, and emended description of the genus Roseateles.</title>
        <authorList>
            <person name="Gomila M."/>
            <person name="Bowien B."/>
            <person name="Falsen E."/>
            <person name="Moore E.R."/>
            <person name="Lalucat J."/>
        </authorList>
    </citation>
    <scope>NUCLEOTIDE SEQUENCE [LARGE SCALE GENOMIC DNA]</scope>
    <source>
        <strain evidence="2 3">CCUG 48205</strain>
    </source>
</reference>
<evidence type="ECO:0008006" key="4">
    <source>
        <dbReference type="Google" id="ProtNLM"/>
    </source>
</evidence>
<name>A0A246IZI3_9BURK</name>